<proteinExistence type="evidence at transcript level"/>
<accession>I3SRS9</accession>
<sequence length="58" mass="7012">MILSMQLKFHMQIQLISAYYNIHSAFTDMLQLIHDVKHIFIFCFLFFLITLYTENSTH</sequence>
<evidence type="ECO:0008006" key="3">
    <source>
        <dbReference type="Google" id="ProtNLM"/>
    </source>
</evidence>
<organism evidence="2">
    <name type="scientific">Medicago truncatula</name>
    <name type="common">Barrel medic</name>
    <name type="synonym">Medicago tribuloides</name>
    <dbReference type="NCBI Taxonomy" id="3880"/>
    <lineage>
        <taxon>Eukaryota</taxon>
        <taxon>Viridiplantae</taxon>
        <taxon>Streptophyta</taxon>
        <taxon>Embryophyta</taxon>
        <taxon>Tracheophyta</taxon>
        <taxon>Spermatophyta</taxon>
        <taxon>Magnoliopsida</taxon>
        <taxon>eudicotyledons</taxon>
        <taxon>Gunneridae</taxon>
        <taxon>Pentapetalae</taxon>
        <taxon>rosids</taxon>
        <taxon>fabids</taxon>
        <taxon>Fabales</taxon>
        <taxon>Fabaceae</taxon>
        <taxon>Papilionoideae</taxon>
        <taxon>50 kb inversion clade</taxon>
        <taxon>NPAAA clade</taxon>
        <taxon>Hologalegina</taxon>
        <taxon>IRL clade</taxon>
        <taxon>Trifolieae</taxon>
        <taxon>Medicago</taxon>
    </lineage>
</organism>
<keyword evidence="1" id="KW-0472">Membrane</keyword>
<reference evidence="2" key="1">
    <citation type="submission" date="2012-05" db="EMBL/GenBank/DDBJ databases">
        <authorList>
            <person name="Krishnakumar V."/>
            <person name="Cheung F."/>
            <person name="Xiao Y."/>
            <person name="Chan A."/>
            <person name="Moskal W.A."/>
            <person name="Town C.D."/>
        </authorList>
    </citation>
    <scope>NUCLEOTIDE SEQUENCE</scope>
</reference>
<dbReference type="EMBL" id="BT143177">
    <property type="protein sequence ID" value="AFK42971.1"/>
    <property type="molecule type" value="mRNA"/>
</dbReference>
<dbReference type="AlphaFoldDB" id="I3SRS9"/>
<name>I3SRS9_MEDTR</name>
<feature type="transmembrane region" description="Helical" evidence="1">
    <location>
        <begin position="36"/>
        <end position="53"/>
    </location>
</feature>
<protein>
    <recommendedName>
        <fullName evidence="3">Transmembrane protein</fullName>
    </recommendedName>
</protein>
<evidence type="ECO:0000313" key="2">
    <source>
        <dbReference type="EMBL" id="AFK42971.1"/>
    </source>
</evidence>
<keyword evidence="1" id="KW-1133">Transmembrane helix</keyword>
<keyword evidence="1" id="KW-0812">Transmembrane</keyword>
<evidence type="ECO:0000256" key="1">
    <source>
        <dbReference type="SAM" id="Phobius"/>
    </source>
</evidence>